<dbReference type="Proteomes" id="UP000027382">
    <property type="component" value="Segment"/>
</dbReference>
<accession>A0A068EMW8</accession>
<organism evidence="1 2">
    <name type="scientific">Bacillus phage CP-51</name>
    <dbReference type="NCBI Taxonomy" id="1391188"/>
    <lineage>
        <taxon>Viruses</taxon>
        <taxon>Duplodnaviria</taxon>
        <taxon>Heunggongvirae</taxon>
        <taxon>Uroviricota</taxon>
        <taxon>Caudoviricetes</taxon>
        <taxon>Herelleviridae</taxon>
        <taxon>Spounavirinae</taxon>
        <taxon>Siminovitchvirus</taxon>
        <taxon>Siminovitchvirus CP51</taxon>
    </lineage>
</organism>
<name>A0A068EMW8_9CAUD</name>
<dbReference type="OrthoDB" id="35639at10239"/>
<evidence type="ECO:0000313" key="1">
    <source>
        <dbReference type="EMBL" id="AID50590.1"/>
    </source>
</evidence>
<dbReference type="KEGG" id="vg:22277098"/>
<evidence type="ECO:0000313" key="2">
    <source>
        <dbReference type="Proteomes" id="UP000027382"/>
    </source>
</evidence>
<dbReference type="EMBL" id="KF554508">
    <property type="protein sequence ID" value="AID50590.1"/>
    <property type="molecule type" value="Genomic_DNA"/>
</dbReference>
<sequence length="84" mass="9298">MNAVNDIQKSINQIGMEGVARYLPKGMKLHPCDLHGMFLSHYKAENPVCPLCVQTGTGEGTTATEVEHYINLRDMVAPPHNPHE</sequence>
<protein>
    <submittedName>
        <fullName evidence="1">Uncharacterized protein</fullName>
    </submittedName>
</protein>
<keyword evidence="2" id="KW-1185">Reference proteome</keyword>
<dbReference type="GeneID" id="22277098"/>
<proteinExistence type="predicted"/>
<reference evidence="1" key="1">
    <citation type="journal article" date="2014" name="Virology">
        <title>The odd one out: Bacillus ACT bacteriophage CP-51 exhibits unusual properties compared to related Spounavirinae W.Ph. and Bastille.</title>
        <authorList>
            <person name="Klumpp J."/>
            <person name="Schmuki M."/>
            <person name="Sozhamannan S."/>
            <person name="Beyer W."/>
            <person name="Fouts D.E."/>
            <person name="Bernbach V."/>
            <person name="Calendar R."/>
            <person name="Loessner M.J."/>
        </authorList>
    </citation>
    <scope>NUCLEOTIDE SEQUENCE [LARGE SCALE GENOMIC DNA]</scope>
</reference>
<dbReference type="RefSeq" id="YP_009099199.1">
    <property type="nucleotide sequence ID" value="NC_025423.1"/>
</dbReference>